<keyword evidence="4" id="KW-1185">Reference proteome</keyword>
<comment type="caution">
    <text evidence="3">The sequence shown here is derived from an EMBL/GenBank/DDBJ whole genome shotgun (WGS) entry which is preliminary data.</text>
</comment>
<name>A0A1S1NI68_9MYCO</name>
<dbReference type="Proteomes" id="UP000179734">
    <property type="component" value="Unassembled WGS sequence"/>
</dbReference>
<feature type="compositionally biased region" description="Low complexity" evidence="1">
    <location>
        <begin position="45"/>
        <end position="54"/>
    </location>
</feature>
<proteinExistence type="predicted"/>
<sequence>QHQRPARRWLITVAVAATALAIGIGGGITIGRTTAPTPVTPAAPTPSTQAPAPSARPFAAADETWCHQYQSTSTRLADAGEAAGAPRKLAASDLPATQWTPEEITANRRFADYLATWPEGMADLRASAANPALKMLIETSLSGYENLAPTISDGTYVPADFNRLRAIVAAERGILALCKELVG</sequence>
<feature type="region of interest" description="Disordered" evidence="1">
    <location>
        <begin position="35"/>
        <end position="54"/>
    </location>
</feature>
<accession>A0A1S1NI68</accession>
<evidence type="ECO:0000313" key="3">
    <source>
        <dbReference type="EMBL" id="OHV03519.1"/>
    </source>
</evidence>
<dbReference type="EMBL" id="MLQM01000073">
    <property type="protein sequence ID" value="OHV03519.1"/>
    <property type="molecule type" value="Genomic_DNA"/>
</dbReference>
<evidence type="ECO:0000313" key="4">
    <source>
        <dbReference type="Proteomes" id="UP000179734"/>
    </source>
</evidence>
<gene>
    <name evidence="3" type="ORF">BKN37_14445</name>
</gene>
<feature type="transmembrane region" description="Helical" evidence="2">
    <location>
        <begin position="9"/>
        <end position="30"/>
    </location>
</feature>
<feature type="non-terminal residue" evidence="3">
    <location>
        <position position="1"/>
    </location>
</feature>
<protein>
    <submittedName>
        <fullName evidence="3">Uncharacterized protein</fullName>
    </submittedName>
</protein>
<organism evidence="3 4">
    <name type="scientific">Mycobacterium talmoniae</name>
    <dbReference type="NCBI Taxonomy" id="1858794"/>
    <lineage>
        <taxon>Bacteria</taxon>
        <taxon>Bacillati</taxon>
        <taxon>Actinomycetota</taxon>
        <taxon>Actinomycetes</taxon>
        <taxon>Mycobacteriales</taxon>
        <taxon>Mycobacteriaceae</taxon>
        <taxon>Mycobacterium</taxon>
    </lineage>
</organism>
<keyword evidence="2" id="KW-1133">Transmembrane helix</keyword>
<keyword evidence="2" id="KW-0472">Membrane</keyword>
<keyword evidence="2" id="KW-0812">Transmembrane</keyword>
<dbReference type="AlphaFoldDB" id="A0A1S1NI68"/>
<reference evidence="3 4" key="1">
    <citation type="submission" date="2016-10" db="EMBL/GenBank/DDBJ databases">
        <title>Genome sequence of Mycobacterium talmonii.</title>
        <authorList>
            <person name="Greninger A.L."/>
            <person name="Elliott B."/>
            <person name="Vasireddy S."/>
            <person name="Vasireddy R."/>
        </authorList>
    </citation>
    <scope>NUCLEOTIDE SEQUENCE [LARGE SCALE GENOMIC DNA]</scope>
    <source>
        <strain evidence="4">NE-TNMC-100812</strain>
    </source>
</reference>
<evidence type="ECO:0000256" key="2">
    <source>
        <dbReference type="SAM" id="Phobius"/>
    </source>
</evidence>
<evidence type="ECO:0000256" key="1">
    <source>
        <dbReference type="SAM" id="MobiDB-lite"/>
    </source>
</evidence>